<dbReference type="EMBL" id="HG725911">
    <property type="protein sequence ID" value="CDJ70272.1"/>
    <property type="molecule type" value="Genomic_DNA"/>
</dbReference>
<dbReference type="GO" id="GO:0005739">
    <property type="term" value="C:mitochondrion"/>
    <property type="evidence" value="ECO:0007669"/>
    <property type="project" value="TreeGrafter"/>
</dbReference>
<dbReference type="PROSITE" id="PS51748">
    <property type="entry name" value="HEXOKINASE_2"/>
    <property type="match status" value="1"/>
</dbReference>
<evidence type="ECO:0000256" key="4">
    <source>
        <dbReference type="ARBA" id="ARBA00044613"/>
    </source>
</evidence>
<comment type="pathway">
    <text evidence="2">Carbohydrate metabolism; hexose metabolism.</text>
</comment>
<dbReference type="VEuPathDB" id="ToxoDB:ENH_00080670"/>
<dbReference type="SUPFAM" id="SSF53067">
    <property type="entry name" value="Actin-like ATPase domain"/>
    <property type="match status" value="1"/>
</dbReference>
<keyword evidence="5" id="KW-0418">Kinase</keyword>
<protein>
    <recommendedName>
        <fullName evidence="5">Phosphotransferase</fullName>
        <ecNumber evidence="5">2.7.1.-</ecNumber>
    </recommendedName>
</protein>
<dbReference type="EC" id="2.7.1.-" evidence="5"/>
<dbReference type="InterPro" id="IPR022673">
    <property type="entry name" value="Hexokinase_C"/>
</dbReference>
<dbReference type="PANTHER" id="PTHR19443:SF16">
    <property type="entry name" value="HEXOKINASE TYPE 1-RELATED"/>
    <property type="match status" value="1"/>
</dbReference>
<dbReference type="GO" id="GO:0005829">
    <property type="term" value="C:cytosol"/>
    <property type="evidence" value="ECO:0007669"/>
    <property type="project" value="TreeGrafter"/>
</dbReference>
<evidence type="ECO:0000259" key="6">
    <source>
        <dbReference type="Pfam" id="PF03727"/>
    </source>
</evidence>
<evidence type="ECO:0000313" key="8">
    <source>
        <dbReference type="Proteomes" id="UP000030754"/>
    </source>
</evidence>
<organism evidence="7 8">
    <name type="scientific">Eimeria necatrix</name>
    <dbReference type="NCBI Taxonomy" id="51315"/>
    <lineage>
        <taxon>Eukaryota</taxon>
        <taxon>Sar</taxon>
        <taxon>Alveolata</taxon>
        <taxon>Apicomplexa</taxon>
        <taxon>Conoidasida</taxon>
        <taxon>Coccidia</taxon>
        <taxon>Eucoccidiorida</taxon>
        <taxon>Eimeriorina</taxon>
        <taxon>Eimeriidae</taxon>
        <taxon>Eimeria</taxon>
    </lineage>
</organism>
<reference evidence="7" key="2">
    <citation type="submission" date="2013-10" db="EMBL/GenBank/DDBJ databases">
        <authorList>
            <person name="Aslett M."/>
        </authorList>
    </citation>
    <scope>NUCLEOTIDE SEQUENCE [LARGE SCALE GENOMIC DNA]</scope>
    <source>
        <strain evidence="7">Houghton</strain>
    </source>
</reference>
<dbReference type="PANTHER" id="PTHR19443">
    <property type="entry name" value="HEXOKINASE"/>
    <property type="match status" value="1"/>
</dbReference>
<dbReference type="GO" id="GO:0006096">
    <property type="term" value="P:glycolytic process"/>
    <property type="evidence" value="ECO:0007669"/>
    <property type="project" value="UniProtKB-KW"/>
</dbReference>
<dbReference type="GO" id="GO:0005524">
    <property type="term" value="F:ATP binding"/>
    <property type="evidence" value="ECO:0007669"/>
    <property type="project" value="UniProtKB-UniRule"/>
</dbReference>
<sequence>MISGFYLGELVRLLTLEIFGAAAPAKAREEFSFDAKQAAVLAASLIPGQENDPALASNCKMLLKECWSWDLDAAALAVMRRIGFAVFDRSAALAAVAIAVLVQRTRSLETDGGVTVAVDGSLYVRNEWYGLRIRSFLKDLIGQNSEKVLLRAADDGSGKGAAICVAALR</sequence>
<dbReference type="RefSeq" id="XP_013438738.1">
    <property type="nucleotide sequence ID" value="XM_013583284.1"/>
</dbReference>
<dbReference type="PRINTS" id="PR00475">
    <property type="entry name" value="HEXOKINASE"/>
</dbReference>
<dbReference type="GeneID" id="25478196"/>
<gene>
    <name evidence="7" type="ORF">ENH_00080670</name>
</gene>
<keyword evidence="5" id="KW-0808">Transferase</keyword>
<dbReference type="Pfam" id="PF03727">
    <property type="entry name" value="Hexokinase_2"/>
    <property type="match status" value="1"/>
</dbReference>
<dbReference type="AlphaFoldDB" id="U6N231"/>
<comment type="pathway">
    <text evidence="1">Carbohydrate degradation; glycolysis; D-glyceraldehyde 3-phosphate and glycerone phosphate from D-glucose: step 1/4.</text>
</comment>
<proteinExistence type="inferred from homology"/>
<keyword evidence="3 5" id="KW-0324">Glycolysis</keyword>
<feature type="domain" description="Hexokinase C-terminal" evidence="6">
    <location>
        <begin position="1"/>
        <end position="166"/>
    </location>
</feature>
<dbReference type="Proteomes" id="UP000030754">
    <property type="component" value="Unassembled WGS sequence"/>
</dbReference>
<evidence type="ECO:0000313" key="7">
    <source>
        <dbReference type="EMBL" id="CDJ70272.1"/>
    </source>
</evidence>
<dbReference type="GO" id="GO:0008865">
    <property type="term" value="F:fructokinase activity"/>
    <property type="evidence" value="ECO:0007669"/>
    <property type="project" value="TreeGrafter"/>
</dbReference>
<dbReference type="GO" id="GO:0004340">
    <property type="term" value="F:glucokinase activity"/>
    <property type="evidence" value="ECO:0007669"/>
    <property type="project" value="TreeGrafter"/>
</dbReference>
<keyword evidence="5" id="KW-0067">ATP-binding</keyword>
<dbReference type="GO" id="GO:0005536">
    <property type="term" value="F:D-glucose binding"/>
    <property type="evidence" value="ECO:0007669"/>
    <property type="project" value="InterPro"/>
</dbReference>
<dbReference type="InterPro" id="IPR043129">
    <property type="entry name" value="ATPase_NBD"/>
</dbReference>
<accession>U6N231</accession>
<dbReference type="OrthoDB" id="419537at2759"/>
<dbReference type="GO" id="GO:0001678">
    <property type="term" value="P:intracellular glucose homeostasis"/>
    <property type="evidence" value="ECO:0007669"/>
    <property type="project" value="InterPro"/>
</dbReference>
<dbReference type="GO" id="GO:0006006">
    <property type="term" value="P:glucose metabolic process"/>
    <property type="evidence" value="ECO:0007669"/>
    <property type="project" value="TreeGrafter"/>
</dbReference>
<dbReference type="Gene3D" id="3.40.367.20">
    <property type="match status" value="1"/>
</dbReference>
<evidence type="ECO:0000256" key="2">
    <source>
        <dbReference type="ARBA" id="ARBA00005028"/>
    </source>
</evidence>
<comment type="similarity">
    <text evidence="5">Belongs to the hexokinase family.</text>
</comment>
<keyword evidence="8" id="KW-1185">Reference proteome</keyword>
<comment type="catalytic activity">
    <reaction evidence="4">
        <text>a D-hexose + ATP = a D-hexose 6-phosphate + ADP + H(+)</text>
        <dbReference type="Rhea" id="RHEA:22740"/>
        <dbReference type="ChEBI" id="CHEBI:4194"/>
        <dbReference type="ChEBI" id="CHEBI:15378"/>
        <dbReference type="ChEBI" id="CHEBI:30616"/>
        <dbReference type="ChEBI" id="CHEBI:229467"/>
        <dbReference type="ChEBI" id="CHEBI:456216"/>
        <dbReference type="EC" id="2.7.1.1"/>
    </reaction>
    <physiologicalReaction direction="left-to-right" evidence="4">
        <dbReference type="Rhea" id="RHEA:22741"/>
    </physiologicalReaction>
</comment>
<name>U6N231_9EIME</name>
<dbReference type="InterPro" id="IPR001312">
    <property type="entry name" value="Hexokinase"/>
</dbReference>
<keyword evidence="5" id="KW-0547">Nucleotide-binding</keyword>
<evidence type="ECO:0000256" key="1">
    <source>
        <dbReference type="ARBA" id="ARBA00004888"/>
    </source>
</evidence>
<evidence type="ECO:0000256" key="3">
    <source>
        <dbReference type="ARBA" id="ARBA00023152"/>
    </source>
</evidence>
<evidence type="ECO:0000256" key="5">
    <source>
        <dbReference type="RuleBase" id="RU362007"/>
    </source>
</evidence>
<reference evidence="7" key="1">
    <citation type="submission" date="2013-10" db="EMBL/GenBank/DDBJ databases">
        <title>Genomic analysis of the causative agents of coccidiosis in chickens.</title>
        <authorList>
            <person name="Reid A.J."/>
            <person name="Blake D."/>
            <person name="Billington K."/>
            <person name="Browne H."/>
            <person name="Dunn M."/>
            <person name="Hung S."/>
            <person name="Kawahara F."/>
            <person name="Miranda-Saavedra D."/>
            <person name="Mourier T."/>
            <person name="Nagra H."/>
            <person name="Otto T.D."/>
            <person name="Rawlings N."/>
            <person name="Sanchez A."/>
            <person name="Sanders M."/>
            <person name="Subramaniam C."/>
            <person name="Tay Y."/>
            <person name="Dear P."/>
            <person name="Doerig C."/>
            <person name="Gruber A."/>
            <person name="Parkinson J."/>
            <person name="Shirley M."/>
            <person name="Wan K.L."/>
            <person name="Berriman M."/>
            <person name="Tomley F."/>
            <person name="Pain A."/>
        </authorList>
    </citation>
    <scope>NUCLEOTIDE SEQUENCE [LARGE SCALE GENOMIC DNA]</scope>
    <source>
        <strain evidence="7">Houghton</strain>
    </source>
</reference>